<feature type="transmembrane region" description="Helical" evidence="6">
    <location>
        <begin position="598"/>
        <end position="621"/>
    </location>
</feature>
<feature type="transmembrane region" description="Helical" evidence="6">
    <location>
        <begin position="154"/>
        <end position="177"/>
    </location>
</feature>
<organism evidence="8 9">
    <name type="scientific">Jingyaoa shaoxingensis</name>
    <dbReference type="NCBI Taxonomy" id="2763671"/>
    <lineage>
        <taxon>Bacteria</taxon>
        <taxon>Bacillati</taxon>
        <taxon>Bacillota</taxon>
        <taxon>Clostridia</taxon>
        <taxon>Lachnospirales</taxon>
        <taxon>Lachnospiraceae</taxon>
        <taxon>Jingyaoa</taxon>
    </lineage>
</organism>
<comment type="similarity">
    <text evidence="6">Belongs to the ABC-4 integral membrane protein family.</text>
</comment>
<feature type="transmembrane region" description="Helical" evidence="6">
    <location>
        <begin position="633"/>
        <end position="654"/>
    </location>
</feature>
<evidence type="ECO:0000256" key="6">
    <source>
        <dbReference type="PIRNR" id="PIRNR018968"/>
    </source>
</evidence>
<dbReference type="Proteomes" id="UP000657421">
    <property type="component" value="Unassembled WGS sequence"/>
</dbReference>
<dbReference type="InterPro" id="IPR027022">
    <property type="entry name" value="ABC_permease_BceB-typ"/>
</dbReference>
<keyword evidence="5 6" id="KW-0472">Membrane</keyword>
<comment type="subcellular location">
    <subcellularLocation>
        <location evidence="1 6">Cell membrane</location>
        <topology evidence="1 6">Multi-pass membrane protein</topology>
    </subcellularLocation>
</comment>
<comment type="caution">
    <text evidence="8">The sequence shown here is derived from an EMBL/GenBank/DDBJ whole genome shotgun (WGS) entry which is preliminary data.</text>
</comment>
<evidence type="ECO:0000256" key="5">
    <source>
        <dbReference type="ARBA" id="ARBA00023136"/>
    </source>
</evidence>
<keyword evidence="6" id="KW-0813">Transport</keyword>
<feature type="transmembrane region" description="Helical" evidence="6">
    <location>
        <begin position="108"/>
        <end position="134"/>
    </location>
</feature>
<keyword evidence="3 6" id="KW-0812">Transmembrane</keyword>
<dbReference type="PIRSF" id="PIRSF018968">
    <property type="entry name" value="ABC_permease_BceB"/>
    <property type="match status" value="1"/>
</dbReference>
<keyword evidence="9" id="KW-1185">Reference proteome</keyword>
<keyword evidence="4 6" id="KW-1133">Transmembrane helix</keyword>
<dbReference type="RefSeq" id="WP_249308820.1">
    <property type="nucleotide sequence ID" value="NZ_JACRSZ010000010.1"/>
</dbReference>
<gene>
    <name evidence="8" type="ORF">H8716_10615</name>
</gene>
<accession>A0ABR7NAU3</accession>
<evidence type="ECO:0000313" key="8">
    <source>
        <dbReference type="EMBL" id="MBC8573529.1"/>
    </source>
</evidence>
<evidence type="ECO:0000256" key="4">
    <source>
        <dbReference type="ARBA" id="ARBA00022989"/>
    </source>
</evidence>
<feature type="transmembrane region" description="Helical" evidence="6">
    <location>
        <begin position="61"/>
        <end position="87"/>
    </location>
</feature>
<evidence type="ECO:0000259" key="7">
    <source>
        <dbReference type="Pfam" id="PF02687"/>
    </source>
</evidence>
<evidence type="ECO:0000256" key="2">
    <source>
        <dbReference type="ARBA" id="ARBA00022475"/>
    </source>
</evidence>
<dbReference type="InterPro" id="IPR003838">
    <property type="entry name" value="ABC3_permease_C"/>
</dbReference>
<dbReference type="Pfam" id="PF02687">
    <property type="entry name" value="FtsX"/>
    <property type="match status" value="1"/>
</dbReference>
<sequence length="668" mass="75679">MNHKLLNKLVFRGMQKNRKTLIPFLMAGTFTVMIFYILQSLAYCPYIYYKGVEAFYGAQTIAIILDISSQITAVFSVLFLFYANQFLIKGRKKEMGLYGVLGMSKKNITYIMTAETILYALISMAVGMMTGTFLNKLMLLMLYKIIGQRPVEGLFFSTKAFGNTMMLFGIIFACCLLHNVRSIRVGNPITLLQSNHTGEKEPKVKIGIFLLGVVTLAAGYYLALTAKTASEAISSLFISILLVVLATYCLFTAGSIFILKRLKKNPKFYYKTKNFISVSNLMFRMKHNAAGLASICILSTGVILLLTCGCSLMMLGEKNINRLYPTDVKIESKVTGVEQGQREITQIRSALKESGIQTSEEVYRQYKTIMLRKDGQKQTYADPDMMYTDMGSCIDTYLLSMDDYNKYVGTNEKLSEDQVLIYNSDKEWKSGEVLDFLGKKYAVAGNVDYRVTSYVLDSTMSLFESEILVFASEAQINGFLEQVGQQEDEDYNVYIGYQTNGALSKEQQELFTQNVNAVLTDVEIHFKAEERHFFYNIYGGAFFVGIFLAMLFLMATVLIIYYKQMSEGYEDQRRFQILSNVGLTEKEARKSIQTQVKLLFFLPVGAAMLHMMVASNVIRLFLRMVLVVDAKTFGMAIAAVSIIFLLVYILVYHITSRTYYKIIHTKSC</sequence>
<dbReference type="PANTHER" id="PTHR46795:SF3">
    <property type="entry name" value="ABC TRANSPORTER PERMEASE"/>
    <property type="match status" value="1"/>
</dbReference>
<feature type="domain" description="ABC3 transporter permease C-terminal" evidence="7">
    <location>
        <begin position="71"/>
        <end position="177"/>
    </location>
</feature>
<dbReference type="PANTHER" id="PTHR46795">
    <property type="entry name" value="ABC TRANSPORTER PERMEASE-RELATED-RELATED"/>
    <property type="match status" value="1"/>
</dbReference>
<feature type="transmembrane region" description="Helical" evidence="6">
    <location>
        <begin position="289"/>
        <end position="315"/>
    </location>
</feature>
<evidence type="ECO:0000313" key="9">
    <source>
        <dbReference type="Proteomes" id="UP000657421"/>
    </source>
</evidence>
<name>A0ABR7NAU3_9FIRM</name>
<evidence type="ECO:0000256" key="1">
    <source>
        <dbReference type="ARBA" id="ARBA00004651"/>
    </source>
</evidence>
<dbReference type="EMBL" id="JACRSZ010000010">
    <property type="protein sequence ID" value="MBC8573529.1"/>
    <property type="molecule type" value="Genomic_DNA"/>
</dbReference>
<feature type="transmembrane region" description="Helical" evidence="6">
    <location>
        <begin position="537"/>
        <end position="562"/>
    </location>
</feature>
<feature type="transmembrane region" description="Helical" evidence="6">
    <location>
        <begin position="236"/>
        <end position="259"/>
    </location>
</feature>
<evidence type="ECO:0000256" key="3">
    <source>
        <dbReference type="ARBA" id="ARBA00022692"/>
    </source>
</evidence>
<feature type="transmembrane region" description="Helical" evidence="6">
    <location>
        <begin position="21"/>
        <end position="49"/>
    </location>
</feature>
<feature type="transmembrane region" description="Helical" evidence="6">
    <location>
        <begin position="206"/>
        <end position="224"/>
    </location>
</feature>
<protein>
    <submittedName>
        <fullName evidence="8">FtsX-like permease family protein</fullName>
    </submittedName>
</protein>
<keyword evidence="2 6" id="KW-1003">Cell membrane</keyword>
<proteinExistence type="inferred from homology"/>
<reference evidence="8 9" key="1">
    <citation type="submission" date="2020-08" db="EMBL/GenBank/DDBJ databases">
        <title>Genome public.</title>
        <authorList>
            <person name="Liu C."/>
            <person name="Sun Q."/>
        </authorList>
    </citation>
    <scope>NUCLEOTIDE SEQUENCE [LARGE SCALE GENOMIC DNA]</scope>
    <source>
        <strain evidence="8 9">NSJ-46</strain>
    </source>
</reference>
<dbReference type="InterPro" id="IPR052536">
    <property type="entry name" value="ABC-4_Integral_Memb_Prot"/>
</dbReference>